<comment type="caution">
    <text evidence="2">The sequence shown here is derived from an EMBL/GenBank/DDBJ whole genome shotgun (WGS) entry which is preliminary data.</text>
</comment>
<evidence type="ECO:0000256" key="1">
    <source>
        <dbReference type="SAM" id="Phobius"/>
    </source>
</evidence>
<dbReference type="Proteomes" id="UP001163714">
    <property type="component" value="Unassembled WGS sequence"/>
</dbReference>
<gene>
    <name evidence="2" type="ORF">OHT75_14850</name>
</gene>
<feature type="transmembrane region" description="Helical" evidence="1">
    <location>
        <begin position="46"/>
        <end position="64"/>
    </location>
</feature>
<feature type="transmembrane region" description="Helical" evidence="1">
    <location>
        <begin position="21"/>
        <end position="40"/>
    </location>
</feature>
<keyword evidence="1" id="KW-1133">Transmembrane helix</keyword>
<accession>A0ABT3ICI6</accession>
<evidence type="ECO:0000313" key="3">
    <source>
        <dbReference type="Proteomes" id="UP001163714"/>
    </source>
</evidence>
<organism evidence="2 3">
    <name type="scientific">Shewanella subflava</name>
    <dbReference type="NCBI Taxonomy" id="2986476"/>
    <lineage>
        <taxon>Bacteria</taxon>
        <taxon>Pseudomonadati</taxon>
        <taxon>Pseudomonadota</taxon>
        <taxon>Gammaproteobacteria</taxon>
        <taxon>Alteromonadales</taxon>
        <taxon>Shewanellaceae</taxon>
        <taxon>Shewanella</taxon>
    </lineage>
</organism>
<keyword evidence="3" id="KW-1185">Reference proteome</keyword>
<reference evidence="2" key="1">
    <citation type="submission" date="2022-10" db="EMBL/GenBank/DDBJ databases">
        <title>Shewanella flava sp. nov, isolated from the estuary of the Fenhe River into the Yellow River.</title>
        <authorList>
            <person name="Li Y."/>
        </authorList>
    </citation>
    <scope>NUCLEOTIDE SEQUENCE</scope>
    <source>
        <strain evidence="2">FYR11-62</strain>
    </source>
</reference>
<evidence type="ECO:0000313" key="2">
    <source>
        <dbReference type="EMBL" id="MCW3173757.1"/>
    </source>
</evidence>
<dbReference type="EMBL" id="JAPDMX010000030">
    <property type="protein sequence ID" value="MCW3173757.1"/>
    <property type="molecule type" value="Genomic_DNA"/>
</dbReference>
<proteinExistence type="predicted"/>
<sequence>MMHDIKFQARHAWYQSRFRALIKWLLTCLGLWVGMTMQELPKTAKAAFGLMPFVLALFYVYLMAKFFGVING</sequence>
<name>A0ABT3ICI6_9GAMM</name>
<dbReference type="RefSeq" id="WP_264728008.1">
    <property type="nucleotide sequence ID" value="NZ_JAPDMX010000030.1"/>
</dbReference>
<keyword evidence="1" id="KW-0812">Transmembrane</keyword>
<keyword evidence="1" id="KW-0472">Membrane</keyword>
<protein>
    <submittedName>
        <fullName evidence="2">Uncharacterized protein</fullName>
    </submittedName>
</protein>